<dbReference type="Proteomes" id="UP000307244">
    <property type="component" value="Unassembled WGS sequence"/>
</dbReference>
<proteinExistence type="predicted"/>
<evidence type="ECO:0000313" key="5">
    <source>
        <dbReference type="Proteomes" id="UP000307244"/>
    </source>
</evidence>
<keyword evidence="3" id="KW-0732">Signal</keyword>
<sequence>MKKILSLFIAVLLIGLSGKAQLTNDTSKTDPSLRGQYQLMLSKSKTLNGYKLVNPSRLSTFWQNVRDTIVTSHKQLAQVRKKLNEQEKEIQTLKKNISGTESSLASTNARLNEITFLGIAFTKSNYNIVVWGLIIALGIALAIVILRSSKHIHESKYRSNLYEEISQEYQSYKVKANEKEKKLARELQDERNKLEELKGRS</sequence>
<feature type="coiled-coil region" evidence="1">
    <location>
        <begin position="69"/>
        <end position="103"/>
    </location>
</feature>
<keyword evidence="2" id="KW-1133">Transmembrane helix</keyword>
<dbReference type="AlphaFoldDB" id="A0A4U1CJY1"/>
<accession>A0A4U1CJY1</accession>
<dbReference type="EMBL" id="SWBQ01000002">
    <property type="protein sequence ID" value="TKC07279.1"/>
    <property type="molecule type" value="Genomic_DNA"/>
</dbReference>
<reference evidence="4 5" key="1">
    <citation type="submission" date="2019-04" db="EMBL/GenBank/DDBJ databases">
        <title>Pedobacter sp. RP-3-15 sp. nov., isolated from Arctic soil.</title>
        <authorList>
            <person name="Dahal R.H."/>
            <person name="Kim D.-U."/>
        </authorList>
    </citation>
    <scope>NUCLEOTIDE SEQUENCE [LARGE SCALE GENOMIC DNA]</scope>
    <source>
        <strain evidence="4 5">RP-3-15</strain>
    </source>
</reference>
<keyword evidence="5" id="KW-1185">Reference proteome</keyword>
<keyword evidence="1" id="KW-0175">Coiled coil</keyword>
<feature type="transmembrane region" description="Helical" evidence="2">
    <location>
        <begin position="128"/>
        <end position="146"/>
    </location>
</feature>
<keyword evidence="2" id="KW-0812">Transmembrane</keyword>
<dbReference type="OrthoDB" id="981213at2"/>
<protein>
    <recommendedName>
        <fullName evidence="6">tRNA (Guanine-N1)-methyltransferase</fullName>
    </recommendedName>
</protein>
<feature type="chain" id="PRO_5020419072" description="tRNA (Guanine-N1)-methyltransferase" evidence="3">
    <location>
        <begin position="23"/>
        <end position="201"/>
    </location>
</feature>
<dbReference type="RefSeq" id="WP_136835535.1">
    <property type="nucleotide sequence ID" value="NZ_SWBQ01000002.1"/>
</dbReference>
<name>A0A4U1CJY1_9SPHI</name>
<evidence type="ECO:0000256" key="2">
    <source>
        <dbReference type="SAM" id="Phobius"/>
    </source>
</evidence>
<organism evidence="4 5">
    <name type="scientific">Pedobacter frigoris</name>
    <dbReference type="NCBI Taxonomy" id="2571272"/>
    <lineage>
        <taxon>Bacteria</taxon>
        <taxon>Pseudomonadati</taxon>
        <taxon>Bacteroidota</taxon>
        <taxon>Sphingobacteriia</taxon>
        <taxon>Sphingobacteriales</taxon>
        <taxon>Sphingobacteriaceae</taxon>
        <taxon>Pedobacter</taxon>
    </lineage>
</organism>
<keyword evidence="2" id="KW-0472">Membrane</keyword>
<feature type="signal peptide" evidence="3">
    <location>
        <begin position="1"/>
        <end position="22"/>
    </location>
</feature>
<feature type="coiled-coil region" evidence="1">
    <location>
        <begin position="162"/>
        <end position="200"/>
    </location>
</feature>
<gene>
    <name evidence="4" type="ORF">FA047_08465</name>
</gene>
<evidence type="ECO:0000256" key="1">
    <source>
        <dbReference type="SAM" id="Coils"/>
    </source>
</evidence>
<comment type="caution">
    <text evidence="4">The sequence shown here is derived from an EMBL/GenBank/DDBJ whole genome shotgun (WGS) entry which is preliminary data.</text>
</comment>
<evidence type="ECO:0000313" key="4">
    <source>
        <dbReference type="EMBL" id="TKC07279.1"/>
    </source>
</evidence>
<evidence type="ECO:0008006" key="6">
    <source>
        <dbReference type="Google" id="ProtNLM"/>
    </source>
</evidence>
<evidence type="ECO:0000256" key="3">
    <source>
        <dbReference type="SAM" id="SignalP"/>
    </source>
</evidence>